<reference evidence="1" key="1">
    <citation type="journal article" date="2014" name="Front. Microbiol.">
        <title>High frequency of phylogenetically diverse reductive dehalogenase-homologous genes in deep subseafloor sedimentary metagenomes.</title>
        <authorList>
            <person name="Kawai M."/>
            <person name="Futagami T."/>
            <person name="Toyoda A."/>
            <person name="Takaki Y."/>
            <person name="Nishi S."/>
            <person name="Hori S."/>
            <person name="Arai W."/>
            <person name="Tsubouchi T."/>
            <person name="Morono Y."/>
            <person name="Uchiyama I."/>
            <person name="Ito T."/>
            <person name="Fujiyama A."/>
            <person name="Inagaki F."/>
            <person name="Takami H."/>
        </authorList>
    </citation>
    <scope>NUCLEOTIDE SEQUENCE</scope>
    <source>
        <strain evidence="1">Expedition CK06-06</strain>
    </source>
</reference>
<proteinExistence type="predicted"/>
<gene>
    <name evidence="1" type="ORF">S01H4_27430</name>
</gene>
<sequence>MIDIAWKAKYPDQPIPPRAKRIFEGVIKRTSTAIANYTFKDGLGFGGEAGTIIGGPEGEIPATVYIDPGDDLGT</sequence>
<organism evidence="1">
    <name type="scientific">marine sediment metagenome</name>
    <dbReference type="NCBI Taxonomy" id="412755"/>
    <lineage>
        <taxon>unclassified sequences</taxon>
        <taxon>metagenomes</taxon>
        <taxon>ecological metagenomes</taxon>
    </lineage>
</organism>
<evidence type="ECO:0000313" key="1">
    <source>
        <dbReference type="EMBL" id="GAG76782.1"/>
    </source>
</evidence>
<accession>X1B644</accession>
<dbReference type="EMBL" id="BART01013407">
    <property type="protein sequence ID" value="GAG76782.1"/>
    <property type="molecule type" value="Genomic_DNA"/>
</dbReference>
<name>X1B644_9ZZZZ</name>
<protein>
    <submittedName>
        <fullName evidence="1">Uncharacterized protein</fullName>
    </submittedName>
</protein>
<dbReference type="AlphaFoldDB" id="X1B644"/>
<comment type="caution">
    <text evidence="1">The sequence shown here is derived from an EMBL/GenBank/DDBJ whole genome shotgun (WGS) entry which is preliminary data.</text>
</comment>